<dbReference type="InterPro" id="IPR004988">
    <property type="entry name" value="DUF273"/>
</dbReference>
<evidence type="ECO:0000313" key="2">
    <source>
        <dbReference type="Proteomes" id="UP000053660"/>
    </source>
</evidence>
<dbReference type="AlphaFoldDB" id="A0A0B1T253"/>
<organism evidence="1 2">
    <name type="scientific">Oesophagostomum dentatum</name>
    <name type="common">Nodular worm</name>
    <dbReference type="NCBI Taxonomy" id="61180"/>
    <lineage>
        <taxon>Eukaryota</taxon>
        <taxon>Metazoa</taxon>
        <taxon>Ecdysozoa</taxon>
        <taxon>Nematoda</taxon>
        <taxon>Chromadorea</taxon>
        <taxon>Rhabditida</taxon>
        <taxon>Rhabditina</taxon>
        <taxon>Rhabditomorpha</taxon>
        <taxon>Strongyloidea</taxon>
        <taxon>Strongylidae</taxon>
        <taxon>Oesophagostomum</taxon>
    </lineage>
</organism>
<dbReference type="PANTHER" id="PTHR31562:SF9">
    <property type="entry name" value="GLYCOSYLTRANSFERASE FAMILY 8 PROTEIN"/>
    <property type="match status" value="1"/>
</dbReference>
<evidence type="ECO:0000313" key="1">
    <source>
        <dbReference type="EMBL" id="KHJ91608.1"/>
    </source>
</evidence>
<dbReference type="SUPFAM" id="SSF53448">
    <property type="entry name" value="Nucleotide-diphospho-sugar transferases"/>
    <property type="match status" value="1"/>
</dbReference>
<dbReference type="Gene3D" id="3.90.550.10">
    <property type="entry name" value="Spore Coat Polysaccharide Biosynthesis Protein SpsA, Chain A"/>
    <property type="match status" value="1"/>
</dbReference>
<dbReference type="Proteomes" id="UP000053660">
    <property type="component" value="Unassembled WGS sequence"/>
</dbReference>
<protein>
    <recommendedName>
        <fullName evidence="3">Nucleotide-diphospho-sugar transferase domain-containing protein</fullName>
    </recommendedName>
</protein>
<accession>A0A0B1T253</accession>
<gene>
    <name evidence="1" type="ORF">OESDEN_08525</name>
</gene>
<dbReference type="PANTHER" id="PTHR31562">
    <property type="entry name" value="PROTEIN CBG18972"/>
    <property type="match status" value="1"/>
</dbReference>
<dbReference type="InterPro" id="IPR029044">
    <property type="entry name" value="Nucleotide-diphossugar_trans"/>
</dbReference>
<proteinExistence type="predicted"/>
<dbReference type="Pfam" id="PF03314">
    <property type="entry name" value="DUF273"/>
    <property type="match status" value="1"/>
</dbReference>
<dbReference type="OrthoDB" id="407658at2759"/>
<sequence>MEEPKPSLQHMNYSDVRMIYGNLVREKFGPKIAILEVIEAGTPPGIYETAMGFYVHLLYSMKLAYGFFCVTERHWWVVFQKFFRRHCVVAHSLKDYDYVLFMDADIGVVNPQRLIEEFLDLQADIVFYDRFYNWEVTAGTYIAKNSHWSRAFLHGRFFAAYLVELLVPKSVDLPECMLIYNNSKSYASLFLFEACIRKILGYGTHFGNVRIMRKGTGWARDHRMTNSKWSKETDFMIHNWKMKYQRIYNSTPIP</sequence>
<dbReference type="EMBL" id="KN551927">
    <property type="protein sequence ID" value="KHJ91608.1"/>
    <property type="molecule type" value="Genomic_DNA"/>
</dbReference>
<keyword evidence="2" id="KW-1185">Reference proteome</keyword>
<evidence type="ECO:0008006" key="3">
    <source>
        <dbReference type="Google" id="ProtNLM"/>
    </source>
</evidence>
<reference evidence="1 2" key="1">
    <citation type="submission" date="2014-03" db="EMBL/GenBank/DDBJ databases">
        <title>Draft genome of the hookworm Oesophagostomum dentatum.</title>
        <authorList>
            <person name="Mitreva M."/>
        </authorList>
    </citation>
    <scope>NUCLEOTIDE SEQUENCE [LARGE SCALE GENOMIC DNA]</scope>
    <source>
        <strain evidence="1 2">OD-Hann</strain>
    </source>
</reference>
<name>A0A0B1T253_OESDE</name>